<dbReference type="EMBL" id="JACSPW010000027">
    <property type="protein sequence ID" value="MBD8034919.1"/>
    <property type="molecule type" value="Genomic_DNA"/>
</dbReference>
<gene>
    <name evidence="2" type="ORF">H9632_17810</name>
</gene>
<organism evidence="2 3">
    <name type="scientific">Solibacillus merdavium</name>
    <dbReference type="NCBI Taxonomy" id="2762218"/>
    <lineage>
        <taxon>Bacteria</taxon>
        <taxon>Bacillati</taxon>
        <taxon>Bacillota</taxon>
        <taxon>Bacilli</taxon>
        <taxon>Bacillales</taxon>
        <taxon>Caryophanaceae</taxon>
        <taxon>Solibacillus</taxon>
    </lineage>
</organism>
<dbReference type="SUPFAM" id="SSF46785">
    <property type="entry name" value="Winged helix' DNA-binding domain"/>
    <property type="match status" value="1"/>
</dbReference>
<dbReference type="Proteomes" id="UP000600565">
    <property type="component" value="Unassembled WGS sequence"/>
</dbReference>
<dbReference type="PANTHER" id="PTHR43252">
    <property type="entry name" value="TRANSCRIPTIONAL REGULATOR YQJI"/>
    <property type="match status" value="1"/>
</dbReference>
<dbReference type="RefSeq" id="WP_191705404.1">
    <property type="nucleotide sequence ID" value="NZ_JACSPW010000027.1"/>
</dbReference>
<dbReference type="InterPro" id="IPR036388">
    <property type="entry name" value="WH-like_DNA-bd_sf"/>
</dbReference>
<dbReference type="PANTHER" id="PTHR43252:SF7">
    <property type="entry name" value="TRANSCRIPTIONAL REGULATOR YQJI"/>
    <property type="match status" value="1"/>
</dbReference>
<dbReference type="Pfam" id="PF03551">
    <property type="entry name" value="PadR"/>
    <property type="match status" value="1"/>
</dbReference>
<dbReference type="InterPro" id="IPR005149">
    <property type="entry name" value="Tscrpt_reg_PadR_N"/>
</dbReference>
<evidence type="ECO:0000259" key="1">
    <source>
        <dbReference type="Pfam" id="PF03551"/>
    </source>
</evidence>
<name>A0ABR8XSK5_9BACL</name>
<proteinExistence type="predicted"/>
<feature type="domain" description="Transcription regulator PadR N-terminal" evidence="1">
    <location>
        <begin position="11"/>
        <end position="82"/>
    </location>
</feature>
<dbReference type="InterPro" id="IPR036390">
    <property type="entry name" value="WH_DNA-bd_sf"/>
</dbReference>
<reference evidence="2 3" key="1">
    <citation type="submission" date="2020-08" db="EMBL/GenBank/DDBJ databases">
        <title>A Genomic Blueprint of the Chicken Gut Microbiome.</title>
        <authorList>
            <person name="Gilroy R."/>
            <person name="Ravi A."/>
            <person name="Getino M."/>
            <person name="Pursley I."/>
            <person name="Horton D.L."/>
            <person name="Alikhan N.-F."/>
            <person name="Baker D."/>
            <person name="Gharbi K."/>
            <person name="Hall N."/>
            <person name="Watson M."/>
            <person name="Adriaenssens E.M."/>
            <person name="Foster-Nyarko E."/>
            <person name="Jarju S."/>
            <person name="Secka A."/>
            <person name="Antonio M."/>
            <person name="Oren A."/>
            <person name="Chaudhuri R."/>
            <person name="La Ragione R.M."/>
            <person name="Hildebrand F."/>
            <person name="Pallen M.J."/>
        </authorList>
    </citation>
    <scope>NUCLEOTIDE SEQUENCE [LARGE SCALE GENOMIC DNA]</scope>
    <source>
        <strain evidence="2 3">Sa1YVA6</strain>
    </source>
</reference>
<protein>
    <submittedName>
        <fullName evidence="2">Helix-turn-helix transcriptional regulator</fullName>
    </submittedName>
</protein>
<sequence>MIPLSEPTYLILLALIKEPTHGYGIIKAISEVSEGQYEIAPGTLYGVLKNIEKQKLIEVVGVDLDNRKKKIYAITDAGKEALIDEQRRYEKLLLFTYKLNGEG</sequence>
<dbReference type="Gene3D" id="1.10.10.10">
    <property type="entry name" value="Winged helix-like DNA-binding domain superfamily/Winged helix DNA-binding domain"/>
    <property type="match status" value="1"/>
</dbReference>
<evidence type="ECO:0000313" key="3">
    <source>
        <dbReference type="Proteomes" id="UP000600565"/>
    </source>
</evidence>
<comment type="caution">
    <text evidence="2">The sequence shown here is derived from an EMBL/GenBank/DDBJ whole genome shotgun (WGS) entry which is preliminary data.</text>
</comment>
<accession>A0ABR8XSK5</accession>
<keyword evidence="3" id="KW-1185">Reference proteome</keyword>
<evidence type="ECO:0000313" key="2">
    <source>
        <dbReference type="EMBL" id="MBD8034919.1"/>
    </source>
</evidence>